<evidence type="ECO:0000313" key="1">
    <source>
        <dbReference type="EMBL" id="AUD78881.1"/>
    </source>
</evidence>
<sequence length="96" mass="11132">MNEEELKAEAKKLYEKLKTQRDELKVQAHLAKAELRDKWQETEHDWERFEAKAKTIGKGAQKASEDVGKGFVLLGHQLQEAYKDIKQAFRSSDLTD</sequence>
<dbReference type="OrthoDB" id="6197894at2"/>
<dbReference type="EMBL" id="CP025120">
    <property type="protein sequence ID" value="AUD78881.1"/>
    <property type="molecule type" value="Genomic_DNA"/>
</dbReference>
<keyword evidence="2" id="KW-1185">Reference proteome</keyword>
<protein>
    <submittedName>
        <fullName evidence="1">Uncharacterized protein</fullName>
    </submittedName>
</protein>
<proteinExistence type="predicted"/>
<dbReference type="RefSeq" id="WP_106646727.1">
    <property type="nucleotide sequence ID" value="NZ_BMGO01000001.1"/>
</dbReference>
<dbReference type="Proteomes" id="UP000232693">
    <property type="component" value="Chromosome"/>
</dbReference>
<evidence type="ECO:0000313" key="2">
    <source>
        <dbReference type="Proteomes" id="UP000232693"/>
    </source>
</evidence>
<name>A0A2K9AUR2_9GAMM</name>
<gene>
    <name evidence="1" type="ORF">CW740_06320</name>
</gene>
<dbReference type="KEGG" id="kpd:CW740_06320"/>
<reference evidence="1 2" key="1">
    <citation type="submission" date="2017-12" db="EMBL/GenBank/DDBJ databases">
        <title>Kangiella profundi FT102 completed genome.</title>
        <authorList>
            <person name="Xu J."/>
            <person name="Wang J."/>
            <person name="Lu Y."/>
        </authorList>
    </citation>
    <scope>NUCLEOTIDE SEQUENCE [LARGE SCALE GENOMIC DNA]</scope>
    <source>
        <strain evidence="1 2">FT102</strain>
    </source>
</reference>
<organism evidence="1 2">
    <name type="scientific">Kangiella profundi</name>
    <dbReference type="NCBI Taxonomy" id="1561924"/>
    <lineage>
        <taxon>Bacteria</taxon>
        <taxon>Pseudomonadati</taxon>
        <taxon>Pseudomonadota</taxon>
        <taxon>Gammaproteobacteria</taxon>
        <taxon>Kangiellales</taxon>
        <taxon>Kangiellaceae</taxon>
        <taxon>Kangiella</taxon>
    </lineage>
</organism>
<accession>A0A2K9AUR2</accession>
<dbReference type="AlphaFoldDB" id="A0A2K9AUR2"/>